<feature type="domain" description="DUF1918" evidence="1">
    <location>
        <begin position="1"/>
        <end position="57"/>
    </location>
</feature>
<name>A0A852ZQ70_9ACTN</name>
<dbReference type="RefSeq" id="WP_179813398.1">
    <property type="nucleotide sequence ID" value="NZ_JACBZD010000001.1"/>
</dbReference>
<evidence type="ECO:0000313" key="3">
    <source>
        <dbReference type="Proteomes" id="UP000567795"/>
    </source>
</evidence>
<dbReference type="InterPro" id="IPR015035">
    <property type="entry name" value="DUF1918"/>
</dbReference>
<keyword evidence="3" id="KW-1185">Reference proteome</keyword>
<dbReference type="Gene3D" id="2.30.30.440">
    <property type="entry name" value="Domain of unknown function DUF1918"/>
    <property type="match status" value="1"/>
</dbReference>
<evidence type="ECO:0000313" key="2">
    <source>
        <dbReference type="EMBL" id="NYI04519.1"/>
    </source>
</evidence>
<comment type="caution">
    <text evidence="2">The sequence shown here is derived from an EMBL/GenBank/DDBJ whole genome shotgun (WGS) entry which is preliminary data.</text>
</comment>
<protein>
    <recommendedName>
        <fullName evidence="1">DUF1918 domain-containing protein</fullName>
    </recommendedName>
</protein>
<evidence type="ECO:0000259" key="1">
    <source>
        <dbReference type="Pfam" id="PF08940"/>
    </source>
</evidence>
<gene>
    <name evidence="2" type="ORF">FHU37_001462</name>
</gene>
<dbReference type="AlphaFoldDB" id="A0A852ZQ70"/>
<reference evidence="2 3" key="1">
    <citation type="submission" date="2020-07" db="EMBL/GenBank/DDBJ databases">
        <title>Sequencing the genomes of 1000 actinobacteria strains.</title>
        <authorList>
            <person name="Klenk H.-P."/>
        </authorList>
    </citation>
    <scope>NUCLEOTIDE SEQUENCE [LARGE SCALE GENOMIC DNA]</scope>
    <source>
        <strain evidence="2 3">DSM 42178</strain>
    </source>
</reference>
<dbReference type="SUPFAM" id="SSF50118">
    <property type="entry name" value="Cell growth inhibitor/plasmid maintenance toxic component"/>
    <property type="match status" value="1"/>
</dbReference>
<dbReference type="Proteomes" id="UP000567795">
    <property type="component" value="Unassembled WGS sequence"/>
</dbReference>
<dbReference type="Pfam" id="PF08940">
    <property type="entry name" value="DUF1918"/>
    <property type="match status" value="1"/>
</dbReference>
<proteinExistence type="predicted"/>
<organism evidence="2 3">
    <name type="scientific">Allostreptomyces psammosilenae</name>
    <dbReference type="NCBI Taxonomy" id="1892865"/>
    <lineage>
        <taxon>Bacteria</taxon>
        <taxon>Bacillati</taxon>
        <taxon>Actinomycetota</taxon>
        <taxon>Actinomycetes</taxon>
        <taxon>Kitasatosporales</taxon>
        <taxon>Streptomycetaceae</taxon>
        <taxon>Allostreptomyces</taxon>
    </lineage>
</organism>
<dbReference type="EMBL" id="JACBZD010000001">
    <property type="protein sequence ID" value="NYI04519.1"/>
    <property type="molecule type" value="Genomic_DNA"/>
</dbReference>
<sequence>MGVHVGDWIVVEPVHLGAHRRRGEVVRLAHPDGSPPYYVRWEGEDKETLFFPGSEAHLENPQEHGALHY</sequence>
<accession>A0A852ZQ70</accession>